<evidence type="ECO:0000313" key="4">
    <source>
        <dbReference type="Proteomes" id="UP000186438"/>
    </source>
</evidence>
<accession>A0A1Q4I279</accession>
<evidence type="ECO:0000313" key="3">
    <source>
        <dbReference type="EMBL" id="OJZ76071.1"/>
    </source>
</evidence>
<evidence type="ECO:0000256" key="1">
    <source>
        <dbReference type="ARBA" id="ARBA00023239"/>
    </source>
</evidence>
<dbReference type="GO" id="GO:0016831">
    <property type="term" value="F:carboxy-lyase activity"/>
    <property type="evidence" value="ECO:0007669"/>
    <property type="project" value="InterPro"/>
</dbReference>
<keyword evidence="3" id="KW-0378">Hydrolase</keyword>
<sequence>MPLQDDVQIVSVDDHLIEHPRVWQDRLPSKYLEDGPRIVEDEHGHHLWAYEGELHAQVGLNAVAGRPYEEYGLEPMKFQDMIPGCYDPVERAKDMDLDGVQAALCFPSFPGFSGSTFHKAKDKALALECVRAWNDFSLDEWCGSAPDRYVPVVMVPTWDVDLAVAEVERTASKGARTISFPESPVPLGMPSLHSRYWDPLWSAAEATDMPLSMHFGTSTYLPGYSFGASGVTTDDQDQYDQHSGQEDIPFAVAITLFGTNLMWTTVDLLLSGALQRHPNLKISLAEGGIGWIPYILERTDYVWDRHRWYQKIDKDTRPSDLFKKHFYGCFIDDEFGLKNRDAIGVDRLLLEVDYPHSDSSWPNSRKRAQEVLVSVSDSDARKIAEDNARQLFRYPRSGWK</sequence>
<comment type="caution">
    <text evidence="3">The sequence shown here is derived from an EMBL/GenBank/DDBJ whole genome shotgun (WGS) entry which is preliminary data.</text>
</comment>
<dbReference type="Gene3D" id="3.20.20.140">
    <property type="entry name" value="Metal-dependent hydrolases"/>
    <property type="match status" value="1"/>
</dbReference>
<dbReference type="InterPro" id="IPR006680">
    <property type="entry name" value="Amidohydro-rel"/>
</dbReference>
<feature type="domain" description="Amidohydrolase-related" evidence="2">
    <location>
        <begin position="45"/>
        <end position="393"/>
    </location>
</feature>
<dbReference type="AlphaFoldDB" id="A0A1Q4I279"/>
<dbReference type="OrthoDB" id="8673349at2"/>
<organism evidence="3 4">
    <name type="scientific">Mycobacterium paraffinicum</name>
    <dbReference type="NCBI Taxonomy" id="53378"/>
    <lineage>
        <taxon>Bacteria</taxon>
        <taxon>Bacillati</taxon>
        <taxon>Actinomycetota</taxon>
        <taxon>Actinomycetes</taxon>
        <taxon>Mycobacteriales</taxon>
        <taxon>Mycobacteriaceae</taxon>
        <taxon>Mycobacterium</taxon>
    </lineage>
</organism>
<dbReference type="InterPro" id="IPR032466">
    <property type="entry name" value="Metal_Hydrolase"/>
</dbReference>
<dbReference type="Proteomes" id="UP000186438">
    <property type="component" value="Unassembled WGS sequence"/>
</dbReference>
<proteinExistence type="predicted"/>
<dbReference type="GO" id="GO:0019748">
    <property type="term" value="P:secondary metabolic process"/>
    <property type="evidence" value="ECO:0007669"/>
    <property type="project" value="TreeGrafter"/>
</dbReference>
<evidence type="ECO:0000259" key="2">
    <source>
        <dbReference type="Pfam" id="PF04909"/>
    </source>
</evidence>
<dbReference type="STRING" id="53378.BRW65_01085"/>
<dbReference type="EMBL" id="MPNT01000001">
    <property type="protein sequence ID" value="OJZ76071.1"/>
    <property type="molecule type" value="Genomic_DNA"/>
</dbReference>
<dbReference type="Pfam" id="PF04909">
    <property type="entry name" value="Amidohydro_2"/>
    <property type="match status" value="1"/>
</dbReference>
<dbReference type="PANTHER" id="PTHR21240">
    <property type="entry name" value="2-AMINO-3-CARBOXYLMUCONATE-6-SEMIALDEHYDE DECARBOXYLASE"/>
    <property type="match status" value="1"/>
</dbReference>
<dbReference type="InterPro" id="IPR032465">
    <property type="entry name" value="ACMSD"/>
</dbReference>
<gene>
    <name evidence="3" type="ORF">BRW65_01085</name>
</gene>
<dbReference type="PANTHER" id="PTHR21240:SF28">
    <property type="entry name" value="ISO-OROTATE DECARBOXYLASE (EUROFUNG)"/>
    <property type="match status" value="1"/>
</dbReference>
<dbReference type="GO" id="GO:0005737">
    <property type="term" value="C:cytoplasm"/>
    <property type="evidence" value="ECO:0007669"/>
    <property type="project" value="TreeGrafter"/>
</dbReference>
<name>A0A1Q4I279_9MYCO</name>
<reference evidence="3 4" key="1">
    <citation type="submission" date="2016-11" db="EMBL/GenBank/DDBJ databases">
        <title>Genome sequences of unsequenced Mycobacteria.</title>
        <authorList>
            <person name="Greninger A.L."/>
            <person name="Fang F."/>
            <person name="Jerome K.R."/>
        </authorList>
    </citation>
    <scope>NUCLEOTIDE SEQUENCE [LARGE SCALE GENOMIC DNA]</scope>
    <source>
        <strain evidence="3 4">M11</strain>
    </source>
</reference>
<keyword evidence="1" id="KW-0456">Lyase</keyword>
<keyword evidence="4" id="KW-1185">Reference proteome</keyword>
<dbReference type="GO" id="GO:0016787">
    <property type="term" value="F:hydrolase activity"/>
    <property type="evidence" value="ECO:0007669"/>
    <property type="project" value="UniProtKB-KW"/>
</dbReference>
<dbReference type="RefSeq" id="WP_073870235.1">
    <property type="nucleotide sequence ID" value="NZ_MPNT01000001.1"/>
</dbReference>
<protein>
    <submittedName>
        <fullName evidence="3">Amidohydrolase</fullName>
    </submittedName>
</protein>
<dbReference type="SUPFAM" id="SSF51556">
    <property type="entry name" value="Metallo-dependent hydrolases"/>
    <property type="match status" value="1"/>
</dbReference>